<dbReference type="Proteomes" id="UP000176273">
    <property type="component" value="Unassembled WGS sequence"/>
</dbReference>
<dbReference type="InterPro" id="IPR001296">
    <property type="entry name" value="Glyco_trans_1"/>
</dbReference>
<organism evidence="3 4">
    <name type="scientific">Candidatus Jorgensenbacteria bacterium GWA1_54_12</name>
    <dbReference type="NCBI Taxonomy" id="1798468"/>
    <lineage>
        <taxon>Bacteria</taxon>
        <taxon>Candidatus Joergenseniibacteriota</taxon>
    </lineage>
</organism>
<gene>
    <name evidence="3" type="ORF">A2110_00150</name>
</gene>
<feature type="domain" description="Glycosyl transferase family 1" evidence="1">
    <location>
        <begin position="211"/>
        <end position="370"/>
    </location>
</feature>
<dbReference type="Pfam" id="PF13579">
    <property type="entry name" value="Glyco_trans_4_4"/>
    <property type="match status" value="1"/>
</dbReference>
<evidence type="ECO:0000259" key="1">
    <source>
        <dbReference type="Pfam" id="PF00534"/>
    </source>
</evidence>
<dbReference type="PANTHER" id="PTHR45947">
    <property type="entry name" value="SULFOQUINOVOSYL TRANSFERASE SQD2"/>
    <property type="match status" value="1"/>
</dbReference>
<evidence type="ECO:0000313" key="3">
    <source>
        <dbReference type="EMBL" id="OGG36732.1"/>
    </source>
</evidence>
<dbReference type="GO" id="GO:0016758">
    <property type="term" value="F:hexosyltransferase activity"/>
    <property type="evidence" value="ECO:0007669"/>
    <property type="project" value="TreeGrafter"/>
</dbReference>
<evidence type="ECO:0000313" key="4">
    <source>
        <dbReference type="Proteomes" id="UP000176273"/>
    </source>
</evidence>
<dbReference type="Gene3D" id="3.40.50.2000">
    <property type="entry name" value="Glycogen Phosphorylase B"/>
    <property type="match status" value="2"/>
</dbReference>
<sequence length="391" mass="44722">MRILIVTDAYPPEIRSGALLMKELAVALREKGHDVLVVTSSAPYGDTVENGIRVLRIKMPSHHNVNFIAKGLSWLMMPFLFYRAVRKKIKRPIDATIVHSPPLTLAIATYLVKRHYGAKYVLNVQDFFPQNAVDLGVLRNPLLIRFFEIMERWAYRTSDAIVTPSYEHRNFMIEKRGVPEDKVTVVRHWIDVKPFKEIKGTGAYRSELRLESKMIFHFGGVIGPSQGVDLLIRLAERCAPMHDIHFVIAGEGTEKAKLERMVKEKKLTNVSFRPYIEKEKYIAFLKDMDVGVLTLTSKNTTPAVPAKIMFYLASGLPVLGFLHAKSEAHRIVQEARCGYTAAYENEDACYETLMQMYRERSQLKELGENGLRYVEKYLTPEVCVSQWEAVL</sequence>
<evidence type="ECO:0008006" key="5">
    <source>
        <dbReference type="Google" id="ProtNLM"/>
    </source>
</evidence>
<protein>
    <recommendedName>
        <fullName evidence="5">Glycosyltransferase subfamily 4-like N-terminal domain-containing protein</fullName>
    </recommendedName>
</protein>
<feature type="domain" description="Glycosyltransferase subfamily 4-like N-terminal" evidence="2">
    <location>
        <begin position="22"/>
        <end position="187"/>
    </location>
</feature>
<evidence type="ECO:0000259" key="2">
    <source>
        <dbReference type="Pfam" id="PF13579"/>
    </source>
</evidence>
<dbReference type="AlphaFoldDB" id="A0A1F6BIZ3"/>
<dbReference type="CDD" id="cd03794">
    <property type="entry name" value="GT4_WbuB-like"/>
    <property type="match status" value="1"/>
</dbReference>
<name>A0A1F6BIZ3_9BACT</name>
<dbReference type="STRING" id="1798468.A2110_00150"/>
<comment type="caution">
    <text evidence="3">The sequence shown here is derived from an EMBL/GenBank/DDBJ whole genome shotgun (WGS) entry which is preliminary data.</text>
</comment>
<dbReference type="InterPro" id="IPR050194">
    <property type="entry name" value="Glycosyltransferase_grp1"/>
</dbReference>
<dbReference type="Pfam" id="PF00534">
    <property type="entry name" value="Glycos_transf_1"/>
    <property type="match status" value="1"/>
</dbReference>
<reference evidence="3 4" key="1">
    <citation type="journal article" date="2016" name="Nat. Commun.">
        <title>Thousands of microbial genomes shed light on interconnected biogeochemical processes in an aquifer system.</title>
        <authorList>
            <person name="Anantharaman K."/>
            <person name="Brown C.T."/>
            <person name="Hug L.A."/>
            <person name="Sharon I."/>
            <person name="Castelle C.J."/>
            <person name="Probst A.J."/>
            <person name="Thomas B.C."/>
            <person name="Singh A."/>
            <person name="Wilkins M.J."/>
            <person name="Karaoz U."/>
            <person name="Brodie E.L."/>
            <person name="Williams K.H."/>
            <person name="Hubbard S.S."/>
            <person name="Banfield J.F."/>
        </authorList>
    </citation>
    <scope>NUCLEOTIDE SEQUENCE [LARGE SCALE GENOMIC DNA]</scope>
</reference>
<dbReference type="PANTHER" id="PTHR45947:SF3">
    <property type="entry name" value="SULFOQUINOVOSYL TRANSFERASE SQD2"/>
    <property type="match status" value="1"/>
</dbReference>
<dbReference type="EMBL" id="MFKH01000017">
    <property type="protein sequence ID" value="OGG36732.1"/>
    <property type="molecule type" value="Genomic_DNA"/>
</dbReference>
<accession>A0A1F6BIZ3</accession>
<proteinExistence type="predicted"/>
<dbReference type="InterPro" id="IPR028098">
    <property type="entry name" value="Glyco_trans_4-like_N"/>
</dbReference>
<dbReference type="SUPFAM" id="SSF53756">
    <property type="entry name" value="UDP-Glycosyltransferase/glycogen phosphorylase"/>
    <property type="match status" value="1"/>
</dbReference>